<dbReference type="OrthoDB" id="10261951at2759"/>
<keyword evidence="6" id="KW-1185">Reference proteome</keyword>
<dbReference type="PANTHER" id="PTHR48097:SF9">
    <property type="entry name" value="L-THREONINE ALDOLASE"/>
    <property type="match status" value="1"/>
</dbReference>
<dbReference type="AlphaFoldDB" id="A0A0B1SXI4"/>
<dbReference type="InterPro" id="IPR015421">
    <property type="entry name" value="PyrdxlP-dep_Trfase_major"/>
</dbReference>
<dbReference type="SUPFAM" id="SSF53383">
    <property type="entry name" value="PLP-dependent transferases"/>
    <property type="match status" value="1"/>
</dbReference>
<evidence type="ECO:0000259" key="4">
    <source>
        <dbReference type="Pfam" id="PF01212"/>
    </source>
</evidence>
<comment type="similarity">
    <text evidence="2">Belongs to the threonine aldolase family.</text>
</comment>
<dbReference type="GO" id="GO:0008732">
    <property type="term" value="F:L-allo-threonine aldolase activity"/>
    <property type="evidence" value="ECO:0007669"/>
    <property type="project" value="TreeGrafter"/>
</dbReference>
<dbReference type="GO" id="GO:0006567">
    <property type="term" value="P:L-threonine catabolic process"/>
    <property type="evidence" value="ECO:0007669"/>
    <property type="project" value="TreeGrafter"/>
</dbReference>
<dbReference type="GO" id="GO:0006545">
    <property type="term" value="P:glycine biosynthetic process"/>
    <property type="evidence" value="ECO:0007669"/>
    <property type="project" value="TreeGrafter"/>
</dbReference>
<gene>
    <name evidence="5" type="ORF">OESDEN_11592</name>
</gene>
<sequence>MVSVGMRRAGHLCSLSSSLGKTLQQSKGFHPLLRDMVVKNTSLYTTTVSNSSQCIDMRSDTVTLPSAEMREAMANAVLGDDVYGEDQTINDLEGRMFLSFG</sequence>
<dbReference type="Proteomes" id="UP000053660">
    <property type="component" value="Unassembled WGS sequence"/>
</dbReference>
<proteinExistence type="inferred from homology"/>
<name>A0A0B1SXI4_OESDE</name>
<dbReference type="Gene3D" id="3.40.640.10">
    <property type="entry name" value="Type I PLP-dependent aspartate aminotransferase-like (Major domain)"/>
    <property type="match status" value="1"/>
</dbReference>
<evidence type="ECO:0000256" key="3">
    <source>
        <dbReference type="ARBA" id="ARBA00022898"/>
    </source>
</evidence>
<dbReference type="PANTHER" id="PTHR48097">
    <property type="entry name" value="L-THREONINE ALDOLASE-RELATED"/>
    <property type="match status" value="1"/>
</dbReference>
<reference evidence="5 6" key="1">
    <citation type="submission" date="2014-03" db="EMBL/GenBank/DDBJ databases">
        <title>Draft genome of the hookworm Oesophagostomum dentatum.</title>
        <authorList>
            <person name="Mitreva M."/>
        </authorList>
    </citation>
    <scope>NUCLEOTIDE SEQUENCE [LARGE SCALE GENOMIC DNA]</scope>
    <source>
        <strain evidence="5 6">OD-Hann</strain>
    </source>
</reference>
<dbReference type="InterPro" id="IPR001597">
    <property type="entry name" value="ArAA_b-elim_lyase/Thr_aldolase"/>
</dbReference>
<evidence type="ECO:0000256" key="1">
    <source>
        <dbReference type="ARBA" id="ARBA00001933"/>
    </source>
</evidence>
<comment type="cofactor">
    <cofactor evidence="1">
        <name>pyridoxal 5'-phosphate</name>
        <dbReference type="ChEBI" id="CHEBI:597326"/>
    </cofactor>
</comment>
<accession>A0A0B1SXI4</accession>
<dbReference type="EMBL" id="KN555547">
    <property type="protein sequence ID" value="KHJ88611.1"/>
    <property type="molecule type" value="Genomic_DNA"/>
</dbReference>
<evidence type="ECO:0000256" key="2">
    <source>
        <dbReference type="ARBA" id="ARBA00006966"/>
    </source>
</evidence>
<keyword evidence="3" id="KW-0663">Pyridoxal phosphate</keyword>
<dbReference type="GO" id="GO:0005829">
    <property type="term" value="C:cytosol"/>
    <property type="evidence" value="ECO:0007669"/>
    <property type="project" value="TreeGrafter"/>
</dbReference>
<evidence type="ECO:0000313" key="5">
    <source>
        <dbReference type="EMBL" id="KHJ88611.1"/>
    </source>
</evidence>
<dbReference type="InterPro" id="IPR015424">
    <property type="entry name" value="PyrdxlP-dep_Trfase"/>
</dbReference>
<feature type="domain" description="Aromatic amino acid beta-eliminating lyase/threonine aldolase" evidence="4">
    <location>
        <begin position="56"/>
        <end position="96"/>
    </location>
</feature>
<protein>
    <recommendedName>
        <fullName evidence="4">Aromatic amino acid beta-eliminating lyase/threonine aldolase domain-containing protein</fullName>
    </recommendedName>
</protein>
<organism evidence="5 6">
    <name type="scientific">Oesophagostomum dentatum</name>
    <name type="common">Nodular worm</name>
    <dbReference type="NCBI Taxonomy" id="61180"/>
    <lineage>
        <taxon>Eukaryota</taxon>
        <taxon>Metazoa</taxon>
        <taxon>Ecdysozoa</taxon>
        <taxon>Nematoda</taxon>
        <taxon>Chromadorea</taxon>
        <taxon>Rhabditida</taxon>
        <taxon>Rhabditina</taxon>
        <taxon>Rhabditomorpha</taxon>
        <taxon>Strongyloidea</taxon>
        <taxon>Strongylidae</taxon>
        <taxon>Oesophagostomum</taxon>
    </lineage>
</organism>
<evidence type="ECO:0000313" key="6">
    <source>
        <dbReference type="Proteomes" id="UP000053660"/>
    </source>
</evidence>
<dbReference type="Pfam" id="PF01212">
    <property type="entry name" value="Beta_elim_lyase"/>
    <property type="match status" value="1"/>
</dbReference>